<feature type="signal peptide" evidence="7">
    <location>
        <begin position="1"/>
        <end position="21"/>
    </location>
</feature>
<dbReference type="GO" id="GO:0020037">
    <property type="term" value="F:heme binding"/>
    <property type="evidence" value="ECO:0007669"/>
    <property type="project" value="InterPro"/>
</dbReference>
<evidence type="ECO:0000256" key="2">
    <source>
        <dbReference type="ARBA" id="ARBA00022723"/>
    </source>
</evidence>
<feature type="region of interest" description="Disordered" evidence="6">
    <location>
        <begin position="44"/>
        <end position="69"/>
    </location>
</feature>
<evidence type="ECO:0000256" key="4">
    <source>
        <dbReference type="PIRSR" id="PIRSR000025-1"/>
    </source>
</evidence>
<comment type="PTM">
    <text evidence="4">Binds 1 heme c group covalently per subunit.</text>
</comment>
<evidence type="ECO:0000256" key="6">
    <source>
        <dbReference type="SAM" id="MobiDB-lite"/>
    </source>
</evidence>
<evidence type="ECO:0000256" key="1">
    <source>
        <dbReference type="ARBA" id="ARBA00022617"/>
    </source>
</evidence>
<reference evidence="9 10" key="1">
    <citation type="submission" date="2019-10" db="EMBL/GenBank/DDBJ databases">
        <title>Whole-genome sequence of the extremophile Heliorestis acidaminivorans DSM 24790.</title>
        <authorList>
            <person name="Kyndt J.A."/>
            <person name="Meyer T.E."/>
        </authorList>
    </citation>
    <scope>NUCLEOTIDE SEQUENCE [LARGE SCALE GENOMIC DNA]</scope>
    <source>
        <strain evidence="9 10">DSM 24790</strain>
    </source>
</reference>
<sequence>MKKLQLIGLTGILGLSMVALTACGGSTPAPAPQEDEEVIEVPVEDEAAEETAEDEAVEEEASEEGATQISAADLEKGKALYMGRAACIACHKLGDEGLVEIGPNLGDIGAKFNSEELVQILVDPSGMGLDASMPPAPMLNDEEKQQLADFLASLK</sequence>
<feature type="binding site" description="covalent" evidence="4">
    <location>
        <position position="90"/>
    </location>
    <ligand>
        <name>heme c</name>
        <dbReference type="ChEBI" id="CHEBI:61717"/>
    </ligand>
</feature>
<feature type="binding site" description="axial binding residue" evidence="5">
    <location>
        <position position="91"/>
    </location>
    <ligand>
        <name>heme c</name>
        <dbReference type="ChEBI" id="CHEBI:61717"/>
    </ligand>
    <ligandPart>
        <name>Fe</name>
        <dbReference type="ChEBI" id="CHEBI:18248"/>
    </ligandPart>
</feature>
<dbReference type="GO" id="GO:0005506">
    <property type="term" value="F:iron ion binding"/>
    <property type="evidence" value="ECO:0007669"/>
    <property type="project" value="InterPro"/>
</dbReference>
<dbReference type="EMBL" id="WBXO01000004">
    <property type="protein sequence ID" value="KAB2953052.1"/>
    <property type="molecule type" value="Genomic_DNA"/>
</dbReference>
<accession>A0A6I0F711</accession>
<keyword evidence="7" id="KW-0732">Signal</keyword>
<feature type="domain" description="Cytochrome c" evidence="8">
    <location>
        <begin position="72"/>
        <end position="155"/>
    </location>
</feature>
<organism evidence="9 10">
    <name type="scientific">Heliorestis acidaminivorans</name>
    <dbReference type="NCBI Taxonomy" id="553427"/>
    <lineage>
        <taxon>Bacteria</taxon>
        <taxon>Bacillati</taxon>
        <taxon>Bacillota</taxon>
        <taxon>Clostridia</taxon>
        <taxon>Eubacteriales</taxon>
        <taxon>Heliobacteriaceae</taxon>
        <taxon>Heliorestis</taxon>
    </lineage>
</organism>
<evidence type="ECO:0000313" key="9">
    <source>
        <dbReference type="EMBL" id="KAB2953052.1"/>
    </source>
</evidence>
<dbReference type="GO" id="GO:0016020">
    <property type="term" value="C:membrane"/>
    <property type="evidence" value="ECO:0007669"/>
    <property type="project" value="InterPro"/>
</dbReference>
<keyword evidence="10" id="KW-1185">Reference proteome</keyword>
<feature type="compositionally biased region" description="Acidic residues" evidence="6">
    <location>
        <begin position="44"/>
        <end position="63"/>
    </location>
</feature>
<keyword evidence="2 5" id="KW-0479">Metal-binding</keyword>
<proteinExistence type="predicted"/>
<feature type="binding site" description="covalent" evidence="4">
    <location>
        <position position="87"/>
    </location>
    <ligand>
        <name>heme c</name>
        <dbReference type="ChEBI" id="CHEBI:61717"/>
    </ligand>
</feature>
<evidence type="ECO:0000313" key="10">
    <source>
        <dbReference type="Proteomes" id="UP000468766"/>
    </source>
</evidence>
<dbReference type="InterPro" id="IPR009056">
    <property type="entry name" value="Cyt_c-like_dom"/>
</dbReference>
<dbReference type="Pfam" id="PF13442">
    <property type="entry name" value="Cytochrome_CBB3"/>
    <property type="match status" value="1"/>
</dbReference>
<dbReference type="SUPFAM" id="SSF46626">
    <property type="entry name" value="Cytochrome c"/>
    <property type="match status" value="1"/>
</dbReference>
<dbReference type="PIRSF" id="PIRSF000025">
    <property type="entry name" value="Cytc_Bsub_c550"/>
    <property type="match status" value="1"/>
</dbReference>
<keyword evidence="1 4" id="KW-0349">Heme</keyword>
<comment type="caution">
    <text evidence="9">The sequence shown here is derived from an EMBL/GenBank/DDBJ whole genome shotgun (WGS) entry which is preliminary data.</text>
</comment>
<dbReference type="InterPro" id="IPR012218">
    <property type="entry name" value="Cyt_c_BACSU-c550-type"/>
</dbReference>
<dbReference type="Gene3D" id="1.10.760.10">
    <property type="entry name" value="Cytochrome c-like domain"/>
    <property type="match status" value="1"/>
</dbReference>
<dbReference type="Proteomes" id="UP000468766">
    <property type="component" value="Unassembled WGS sequence"/>
</dbReference>
<dbReference type="InterPro" id="IPR036909">
    <property type="entry name" value="Cyt_c-like_dom_sf"/>
</dbReference>
<dbReference type="AlphaFoldDB" id="A0A6I0F711"/>
<protein>
    <submittedName>
        <fullName evidence="9">Cytochrome c</fullName>
    </submittedName>
</protein>
<evidence type="ECO:0000259" key="8">
    <source>
        <dbReference type="PROSITE" id="PS51007"/>
    </source>
</evidence>
<feature type="chain" id="PRO_5039125917" evidence="7">
    <location>
        <begin position="22"/>
        <end position="155"/>
    </location>
</feature>
<keyword evidence="3 5" id="KW-0408">Iron</keyword>
<name>A0A6I0F711_9FIRM</name>
<dbReference type="OrthoDB" id="7933886at2"/>
<evidence type="ECO:0000256" key="7">
    <source>
        <dbReference type="SAM" id="SignalP"/>
    </source>
</evidence>
<evidence type="ECO:0000256" key="5">
    <source>
        <dbReference type="PIRSR" id="PIRSR000025-2"/>
    </source>
</evidence>
<gene>
    <name evidence="9" type="ORF">F9B85_07250</name>
</gene>
<dbReference type="PROSITE" id="PS51257">
    <property type="entry name" value="PROKAR_LIPOPROTEIN"/>
    <property type="match status" value="1"/>
</dbReference>
<evidence type="ECO:0000256" key="3">
    <source>
        <dbReference type="ARBA" id="ARBA00023004"/>
    </source>
</evidence>
<dbReference type="PROSITE" id="PS51007">
    <property type="entry name" value="CYTC"/>
    <property type="match status" value="1"/>
</dbReference>
<dbReference type="RefSeq" id="WP_151619712.1">
    <property type="nucleotide sequence ID" value="NZ_WBXO01000004.1"/>
</dbReference>
<feature type="binding site" description="axial binding residue" evidence="5">
    <location>
        <position position="133"/>
    </location>
    <ligand>
        <name>heme c</name>
        <dbReference type="ChEBI" id="CHEBI:61717"/>
    </ligand>
    <ligandPart>
        <name>Fe</name>
        <dbReference type="ChEBI" id="CHEBI:18248"/>
    </ligandPart>
</feature>
<dbReference type="GO" id="GO:0009055">
    <property type="term" value="F:electron transfer activity"/>
    <property type="evidence" value="ECO:0007669"/>
    <property type="project" value="InterPro"/>
</dbReference>